<dbReference type="Proteomes" id="UP000008792">
    <property type="component" value="Unassembled WGS sequence"/>
</dbReference>
<evidence type="ECO:0000256" key="1">
    <source>
        <dbReference type="SAM" id="SignalP"/>
    </source>
</evidence>
<feature type="chain" id="PRO_5002816548" description="MD-2-related lipid-recognition domain-containing protein" evidence="1">
    <location>
        <begin position="27"/>
        <end position="193"/>
    </location>
</feature>
<dbReference type="OrthoDB" id="7825185at2759"/>
<gene>
    <name evidence="2" type="primary">Dvir\GJ20330</name>
    <name evidence="2" type="ORF">Dvir_GJ20330</name>
</gene>
<organism evidence="2 3">
    <name type="scientific">Drosophila virilis</name>
    <name type="common">Fruit fly</name>
    <dbReference type="NCBI Taxonomy" id="7244"/>
    <lineage>
        <taxon>Eukaryota</taxon>
        <taxon>Metazoa</taxon>
        <taxon>Ecdysozoa</taxon>
        <taxon>Arthropoda</taxon>
        <taxon>Hexapoda</taxon>
        <taxon>Insecta</taxon>
        <taxon>Pterygota</taxon>
        <taxon>Neoptera</taxon>
        <taxon>Endopterygota</taxon>
        <taxon>Diptera</taxon>
        <taxon>Brachycera</taxon>
        <taxon>Muscomorpha</taxon>
        <taxon>Ephydroidea</taxon>
        <taxon>Drosophilidae</taxon>
        <taxon>Drosophila</taxon>
    </lineage>
</organism>
<dbReference type="InParanoid" id="B4LQA5"/>
<dbReference type="AlphaFoldDB" id="B4LQA5"/>
<protein>
    <recommendedName>
        <fullName evidence="4">MD-2-related lipid-recognition domain-containing protein</fullName>
    </recommendedName>
</protein>
<reference evidence="2 3" key="1">
    <citation type="journal article" date="2007" name="Nature">
        <title>Evolution of genes and genomes on the Drosophila phylogeny.</title>
        <authorList>
            <consortium name="Drosophila 12 Genomes Consortium"/>
            <person name="Clark A.G."/>
            <person name="Eisen M.B."/>
            <person name="Smith D.R."/>
            <person name="Bergman C.M."/>
            <person name="Oliver B."/>
            <person name="Markow T.A."/>
            <person name="Kaufman T.C."/>
            <person name="Kellis M."/>
            <person name="Gelbart W."/>
            <person name="Iyer V.N."/>
            <person name="Pollard D.A."/>
            <person name="Sackton T.B."/>
            <person name="Larracuente A.M."/>
            <person name="Singh N.D."/>
            <person name="Abad J.P."/>
            <person name="Abt D.N."/>
            <person name="Adryan B."/>
            <person name="Aguade M."/>
            <person name="Akashi H."/>
            <person name="Anderson W.W."/>
            <person name="Aquadro C.F."/>
            <person name="Ardell D.H."/>
            <person name="Arguello R."/>
            <person name="Artieri C.G."/>
            <person name="Barbash D.A."/>
            <person name="Barker D."/>
            <person name="Barsanti P."/>
            <person name="Batterham P."/>
            <person name="Batzoglou S."/>
            <person name="Begun D."/>
            <person name="Bhutkar A."/>
            <person name="Blanco E."/>
            <person name="Bosak S.A."/>
            <person name="Bradley R.K."/>
            <person name="Brand A.D."/>
            <person name="Brent M.R."/>
            <person name="Brooks A.N."/>
            <person name="Brown R.H."/>
            <person name="Butlin R.K."/>
            <person name="Caggese C."/>
            <person name="Calvi B.R."/>
            <person name="Bernardo de Carvalho A."/>
            <person name="Caspi A."/>
            <person name="Castrezana S."/>
            <person name="Celniker S.E."/>
            <person name="Chang J.L."/>
            <person name="Chapple C."/>
            <person name="Chatterji S."/>
            <person name="Chinwalla A."/>
            <person name="Civetta A."/>
            <person name="Clifton S.W."/>
            <person name="Comeron J.M."/>
            <person name="Costello J.C."/>
            <person name="Coyne J.A."/>
            <person name="Daub J."/>
            <person name="David R.G."/>
            <person name="Delcher A.L."/>
            <person name="Delehaunty K."/>
            <person name="Do C.B."/>
            <person name="Ebling H."/>
            <person name="Edwards K."/>
            <person name="Eickbush T."/>
            <person name="Evans J.D."/>
            <person name="Filipski A."/>
            <person name="Findeiss S."/>
            <person name="Freyhult E."/>
            <person name="Fulton L."/>
            <person name="Fulton R."/>
            <person name="Garcia A.C."/>
            <person name="Gardiner A."/>
            <person name="Garfield D.A."/>
            <person name="Garvin B.E."/>
            <person name="Gibson G."/>
            <person name="Gilbert D."/>
            <person name="Gnerre S."/>
            <person name="Godfrey J."/>
            <person name="Good R."/>
            <person name="Gotea V."/>
            <person name="Gravely B."/>
            <person name="Greenberg A.J."/>
            <person name="Griffiths-Jones S."/>
            <person name="Gross S."/>
            <person name="Guigo R."/>
            <person name="Gustafson E.A."/>
            <person name="Haerty W."/>
            <person name="Hahn M.W."/>
            <person name="Halligan D.L."/>
            <person name="Halpern A.L."/>
            <person name="Halter G.M."/>
            <person name="Han M.V."/>
            <person name="Heger A."/>
            <person name="Hillier L."/>
            <person name="Hinrichs A.S."/>
            <person name="Holmes I."/>
            <person name="Hoskins R.A."/>
            <person name="Hubisz M.J."/>
            <person name="Hultmark D."/>
            <person name="Huntley M.A."/>
            <person name="Jaffe D.B."/>
            <person name="Jagadeeshan S."/>
            <person name="Jeck W.R."/>
            <person name="Johnson J."/>
            <person name="Jones C.D."/>
            <person name="Jordan W.C."/>
            <person name="Karpen G.H."/>
            <person name="Kataoka E."/>
            <person name="Keightley P.D."/>
            <person name="Kheradpour P."/>
            <person name="Kirkness E.F."/>
            <person name="Koerich L.B."/>
            <person name="Kristiansen K."/>
            <person name="Kudrna D."/>
            <person name="Kulathinal R.J."/>
            <person name="Kumar S."/>
            <person name="Kwok R."/>
            <person name="Lander E."/>
            <person name="Langley C.H."/>
            <person name="Lapoint R."/>
            <person name="Lazzaro B.P."/>
            <person name="Lee S.J."/>
            <person name="Levesque L."/>
            <person name="Li R."/>
            <person name="Lin C.F."/>
            <person name="Lin M.F."/>
            <person name="Lindblad-Toh K."/>
            <person name="Llopart A."/>
            <person name="Long M."/>
            <person name="Low L."/>
            <person name="Lozovsky E."/>
            <person name="Lu J."/>
            <person name="Luo M."/>
            <person name="Machado C.A."/>
            <person name="Makalowski W."/>
            <person name="Marzo M."/>
            <person name="Matsuda M."/>
            <person name="Matzkin L."/>
            <person name="McAllister B."/>
            <person name="McBride C.S."/>
            <person name="McKernan B."/>
            <person name="McKernan K."/>
            <person name="Mendez-Lago M."/>
            <person name="Minx P."/>
            <person name="Mollenhauer M.U."/>
            <person name="Montooth K."/>
            <person name="Mount S.M."/>
            <person name="Mu X."/>
            <person name="Myers E."/>
            <person name="Negre B."/>
            <person name="Newfeld S."/>
            <person name="Nielsen R."/>
            <person name="Noor M.A."/>
            <person name="O'Grady P."/>
            <person name="Pachter L."/>
            <person name="Papaceit M."/>
            <person name="Parisi M.J."/>
            <person name="Parisi M."/>
            <person name="Parts L."/>
            <person name="Pedersen J.S."/>
            <person name="Pesole G."/>
            <person name="Phillippy A.M."/>
            <person name="Ponting C.P."/>
            <person name="Pop M."/>
            <person name="Porcelli D."/>
            <person name="Powell J.R."/>
            <person name="Prohaska S."/>
            <person name="Pruitt K."/>
            <person name="Puig M."/>
            <person name="Quesneville H."/>
            <person name="Ram K.R."/>
            <person name="Rand D."/>
            <person name="Rasmussen M.D."/>
            <person name="Reed L.K."/>
            <person name="Reenan R."/>
            <person name="Reily A."/>
            <person name="Remington K.A."/>
            <person name="Rieger T.T."/>
            <person name="Ritchie M.G."/>
            <person name="Robin C."/>
            <person name="Rogers Y.H."/>
            <person name="Rohde C."/>
            <person name="Rozas J."/>
            <person name="Rubenfield M.J."/>
            <person name="Ruiz A."/>
            <person name="Russo S."/>
            <person name="Salzberg S.L."/>
            <person name="Sanchez-Gracia A."/>
            <person name="Saranga D.J."/>
            <person name="Sato H."/>
            <person name="Schaeffer S.W."/>
            <person name="Schatz M.C."/>
            <person name="Schlenke T."/>
            <person name="Schwartz R."/>
            <person name="Segarra C."/>
            <person name="Singh R.S."/>
            <person name="Sirot L."/>
            <person name="Sirota M."/>
            <person name="Sisneros N.B."/>
            <person name="Smith C.D."/>
            <person name="Smith T.F."/>
            <person name="Spieth J."/>
            <person name="Stage D.E."/>
            <person name="Stark A."/>
            <person name="Stephan W."/>
            <person name="Strausberg R.L."/>
            <person name="Strempel S."/>
            <person name="Sturgill D."/>
            <person name="Sutton G."/>
            <person name="Sutton G.G."/>
            <person name="Tao W."/>
            <person name="Teichmann S."/>
            <person name="Tobari Y.N."/>
            <person name="Tomimura Y."/>
            <person name="Tsolas J.M."/>
            <person name="Valente V.L."/>
            <person name="Venter E."/>
            <person name="Venter J.C."/>
            <person name="Vicario S."/>
            <person name="Vieira F.G."/>
            <person name="Vilella A.J."/>
            <person name="Villasante A."/>
            <person name="Walenz B."/>
            <person name="Wang J."/>
            <person name="Wasserman M."/>
            <person name="Watts T."/>
            <person name="Wilson D."/>
            <person name="Wilson R.K."/>
            <person name="Wing R.A."/>
            <person name="Wolfner M.F."/>
            <person name="Wong A."/>
            <person name="Wong G.K."/>
            <person name="Wu C.I."/>
            <person name="Wu G."/>
            <person name="Yamamoto D."/>
            <person name="Yang H.P."/>
            <person name="Yang S.P."/>
            <person name="Yorke J.A."/>
            <person name="Yoshida K."/>
            <person name="Zdobnov E."/>
            <person name="Zhang P."/>
            <person name="Zhang Y."/>
            <person name="Zimin A.V."/>
            <person name="Baldwin J."/>
            <person name="Abdouelleil A."/>
            <person name="Abdulkadir J."/>
            <person name="Abebe A."/>
            <person name="Abera B."/>
            <person name="Abreu J."/>
            <person name="Acer S.C."/>
            <person name="Aftuck L."/>
            <person name="Alexander A."/>
            <person name="An P."/>
            <person name="Anderson E."/>
            <person name="Anderson S."/>
            <person name="Arachi H."/>
            <person name="Azer M."/>
            <person name="Bachantsang P."/>
            <person name="Barry A."/>
            <person name="Bayul T."/>
            <person name="Berlin A."/>
            <person name="Bessette D."/>
            <person name="Bloom T."/>
            <person name="Blye J."/>
            <person name="Boguslavskiy L."/>
            <person name="Bonnet C."/>
            <person name="Boukhgalter B."/>
            <person name="Bourzgui I."/>
            <person name="Brown A."/>
            <person name="Cahill P."/>
            <person name="Channer S."/>
            <person name="Cheshatsang Y."/>
            <person name="Chuda L."/>
            <person name="Citroen M."/>
            <person name="Collymore A."/>
            <person name="Cooke P."/>
            <person name="Costello M."/>
            <person name="D'Aco K."/>
            <person name="Daza R."/>
            <person name="De Haan G."/>
            <person name="DeGray S."/>
            <person name="DeMaso C."/>
            <person name="Dhargay N."/>
            <person name="Dooley K."/>
            <person name="Dooley E."/>
            <person name="Doricent M."/>
            <person name="Dorje P."/>
            <person name="Dorjee K."/>
            <person name="Dupes A."/>
            <person name="Elong R."/>
            <person name="Falk J."/>
            <person name="Farina A."/>
            <person name="Faro S."/>
            <person name="Ferguson D."/>
            <person name="Fisher S."/>
            <person name="Foley C.D."/>
            <person name="Franke A."/>
            <person name="Friedrich D."/>
            <person name="Gadbois L."/>
            <person name="Gearin G."/>
            <person name="Gearin C.R."/>
            <person name="Giannoukos G."/>
            <person name="Goode T."/>
            <person name="Graham J."/>
            <person name="Grandbois E."/>
            <person name="Grewal S."/>
            <person name="Gyaltsen K."/>
            <person name="Hafez N."/>
            <person name="Hagos B."/>
            <person name="Hall J."/>
            <person name="Henson C."/>
            <person name="Hollinger A."/>
            <person name="Honan T."/>
            <person name="Huard M.D."/>
            <person name="Hughes L."/>
            <person name="Hurhula B."/>
            <person name="Husby M.E."/>
            <person name="Kamat A."/>
            <person name="Kanga B."/>
            <person name="Kashin S."/>
            <person name="Khazanovich D."/>
            <person name="Kisner P."/>
            <person name="Lance K."/>
            <person name="Lara M."/>
            <person name="Lee W."/>
            <person name="Lennon N."/>
            <person name="Letendre F."/>
            <person name="LeVine R."/>
            <person name="Lipovsky A."/>
            <person name="Liu X."/>
            <person name="Liu J."/>
            <person name="Liu S."/>
            <person name="Lokyitsang T."/>
            <person name="Lokyitsang Y."/>
            <person name="Lubonja R."/>
            <person name="Lui A."/>
            <person name="MacDonald P."/>
            <person name="Magnisalis V."/>
            <person name="Maru K."/>
            <person name="Matthews C."/>
            <person name="McCusker W."/>
            <person name="McDonough S."/>
            <person name="Mehta T."/>
            <person name="Meldrim J."/>
            <person name="Meneus L."/>
            <person name="Mihai O."/>
            <person name="Mihalev A."/>
            <person name="Mihova T."/>
            <person name="Mittelman R."/>
            <person name="Mlenga V."/>
            <person name="Montmayeur A."/>
            <person name="Mulrain L."/>
            <person name="Navidi A."/>
            <person name="Naylor J."/>
            <person name="Negash T."/>
            <person name="Nguyen T."/>
            <person name="Nguyen N."/>
            <person name="Nicol R."/>
            <person name="Norbu C."/>
            <person name="Norbu N."/>
            <person name="Novod N."/>
            <person name="O'Neill B."/>
            <person name="Osman S."/>
            <person name="Markiewicz E."/>
            <person name="Oyono O.L."/>
            <person name="Patti C."/>
            <person name="Phunkhang P."/>
            <person name="Pierre F."/>
            <person name="Priest M."/>
            <person name="Raghuraman S."/>
            <person name="Rege F."/>
            <person name="Reyes R."/>
            <person name="Rise C."/>
            <person name="Rogov P."/>
            <person name="Ross K."/>
            <person name="Ryan E."/>
            <person name="Settipalli S."/>
            <person name="Shea T."/>
            <person name="Sherpa N."/>
            <person name="Shi L."/>
            <person name="Shih D."/>
            <person name="Sparrow T."/>
            <person name="Spaulding J."/>
            <person name="Stalker J."/>
            <person name="Stange-Thomann N."/>
            <person name="Stavropoulos S."/>
            <person name="Stone C."/>
            <person name="Strader C."/>
            <person name="Tesfaye S."/>
            <person name="Thomson T."/>
            <person name="Thoulutsang Y."/>
            <person name="Thoulutsang D."/>
            <person name="Topham K."/>
            <person name="Topping I."/>
            <person name="Tsamla T."/>
            <person name="Vassiliev H."/>
            <person name="Vo A."/>
            <person name="Wangchuk T."/>
            <person name="Wangdi T."/>
            <person name="Weiand M."/>
            <person name="Wilkinson J."/>
            <person name="Wilson A."/>
            <person name="Yadav S."/>
            <person name="Young G."/>
            <person name="Yu Q."/>
            <person name="Zembek L."/>
            <person name="Zhong D."/>
            <person name="Zimmer A."/>
            <person name="Zwirko Z."/>
            <person name="Jaffe D.B."/>
            <person name="Alvarez P."/>
            <person name="Brockman W."/>
            <person name="Butler J."/>
            <person name="Chin C."/>
            <person name="Gnerre S."/>
            <person name="Grabherr M."/>
            <person name="Kleber M."/>
            <person name="Mauceli E."/>
            <person name="MacCallum I."/>
        </authorList>
    </citation>
    <scope>NUCLEOTIDE SEQUENCE [LARGE SCALE GENOMIC DNA]</scope>
    <source>
        <strain evidence="3">Tucson 15010-1051.87</strain>
    </source>
</reference>
<dbReference type="PANTHER" id="PTHR20898">
    <property type="entry name" value="DAEDALUS ON 3-RELATED-RELATED"/>
    <property type="match status" value="1"/>
</dbReference>
<dbReference type="OMA" id="NRICCYL"/>
<keyword evidence="1" id="KW-0732">Signal</keyword>
<proteinExistence type="predicted"/>
<name>B4LQA5_DROVI</name>
<evidence type="ECO:0000313" key="2">
    <source>
        <dbReference type="EMBL" id="EDW61390.1"/>
    </source>
</evidence>
<sequence length="193" mass="22544">MDMNEICRSRFLVILWLLANWSSVHAVRRSRYVLKWSSFDCVNLWPIISNFSCRIQDDGNLSSDIQVTEPIKDVWVKYKLVVPRPIQKTEMVLFDSAFDACKVLRDGVMCNKLAYLVYQNMIRNSNLAKVCPISEGLLYFHNISGVDQFPAFMPEMDFTLSILFYKPNTTYGINTTLKGSLFETNRQRQKFWN</sequence>
<dbReference type="InterPro" id="IPR010512">
    <property type="entry name" value="DUF1091"/>
</dbReference>
<accession>B4LQA5</accession>
<feature type="signal peptide" evidence="1">
    <location>
        <begin position="1"/>
        <end position="26"/>
    </location>
</feature>
<dbReference type="HOGENOM" id="CLU_116901_0_0_1"/>
<dbReference type="EMBL" id="CH940648">
    <property type="protein sequence ID" value="EDW61390.1"/>
    <property type="molecule type" value="Genomic_DNA"/>
</dbReference>
<dbReference type="eggNOG" id="ENOG502T8KD">
    <property type="taxonomic scope" value="Eukaryota"/>
</dbReference>
<dbReference type="KEGG" id="dvi:6626828"/>
<dbReference type="Pfam" id="PF06477">
    <property type="entry name" value="DUF1091"/>
    <property type="match status" value="1"/>
</dbReference>
<dbReference type="PhylomeDB" id="B4LQA5"/>
<evidence type="ECO:0000313" key="3">
    <source>
        <dbReference type="Proteomes" id="UP000008792"/>
    </source>
</evidence>
<keyword evidence="3" id="KW-1185">Reference proteome</keyword>
<dbReference type="SMART" id="SM00697">
    <property type="entry name" value="DM8"/>
    <property type="match status" value="1"/>
</dbReference>
<evidence type="ECO:0008006" key="4">
    <source>
        <dbReference type="Google" id="ProtNLM"/>
    </source>
</evidence>